<dbReference type="EMBL" id="LEKV01003831">
    <property type="protein sequence ID" value="KVH97444.1"/>
    <property type="molecule type" value="Genomic_DNA"/>
</dbReference>
<protein>
    <submittedName>
        <fullName evidence="3">Gamma thionin</fullName>
    </submittedName>
</protein>
<feature type="transmembrane region" description="Helical" evidence="1">
    <location>
        <begin position="12"/>
        <end position="32"/>
    </location>
</feature>
<keyword evidence="1" id="KW-0472">Membrane</keyword>
<dbReference type="Pfam" id="PF00304">
    <property type="entry name" value="Gamma-thionin"/>
    <property type="match status" value="1"/>
</dbReference>
<name>A0A103XV40_CYNCS</name>
<dbReference type="SMART" id="SM00505">
    <property type="entry name" value="Knot1"/>
    <property type="match status" value="1"/>
</dbReference>
<keyword evidence="1" id="KW-0812">Transmembrane</keyword>
<accession>A0A103XV40</accession>
<dbReference type="InterPro" id="IPR008176">
    <property type="entry name" value="Defensin_plant"/>
</dbReference>
<dbReference type="CDD" id="cd00107">
    <property type="entry name" value="Knot1"/>
    <property type="match status" value="1"/>
</dbReference>
<proteinExistence type="predicted"/>
<dbReference type="Proteomes" id="UP000243975">
    <property type="component" value="Unassembled WGS sequence"/>
</dbReference>
<evidence type="ECO:0000256" key="1">
    <source>
        <dbReference type="SAM" id="Phobius"/>
    </source>
</evidence>
<dbReference type="InterPro" id="IPR036574">
    <property type="entry name" value="Scorpion_toxin-like_sf"/>
</dbReference>
<dbReference type="SUPFAM" id="SSF57095">
    <property type="entry name" value="Scorpion toxin-like"/>
    <property type="match status" value="1"/>
</dbReference>
<feature type="domain" description="Knottins-like" evidence="2">
    <location>
        <begin position="45"/>
        <end position="89"/>
    </location>
</feature>
<evidence type="ECO:0000313" key="4">
    <source>
        <dbReference type="Proteomes" id="UP000243975"/>
    </source>
</evidence>
<gene>
    <name evidence="3" type="ORF">Ccrd_000422</name>
</gene>
<keyword evidence="4" id="KW-1185">Reference proteome</keyword>
<dbReference type="PROSITE" id="PS00940">
    <property type="entry name" value="GAMMA_THIONIN"/>
    <property type="match status" value="1"/>
</dbReference>
<dbReference type="InterPro" id="IPR003614">
    <property type="entry name" value="Knottins"/>
</dbReference>
<reference evidence="3 4" key="1">
    <citation type="journal article" date="2016" name="Sci. Rep.">
        <title>The genome sequence of the outbreeding globe artichoke constructed de novo incorporating a phase-aware low-pass sequencing strategy of F1 progeny.</title>
        <authorList>
            <person name="Scaglione D."/>
            <person name="Reyes-Chin-Wo S."/>
            <person name="Acquadro A."/>
            <person name="Froenicke L."/>
            <person name="Portis E."/>
            <person name="Beitel C."/>
            <person name="Tirone M."/>
            <person name="Mauro R."/>
            <person name="Lo Monaco A."/>
            <person name="Mauromicale G."/>
            <person name="Faccioli P."/>
            <person name="Cattivelli L."/>
            <person name="Rieseberg L."/>
            <person name="Michelmore R."/>
            <person name="Lanteri S."/>
        </authorList>
    </citation>
    <scope>NUCLEOTIDE SEQUENCE [LARGE SCALE GENOMIC DNA]</scope>
    <source>
        <strain evidence="3">2C</strain>
    </source>
</reference>
<dbReference type="GO" id="GO:0006952">
    <property type="term" value="P:defense response"/>
    <property type="evidence" value="ECO:0007669"/>
    <property type="project" value="InterPro"/>
</dbReference>
<sequence length="96" mass="10786">MDCRLRQRLWTISLILCFVVIAYGIVTVFVSAEMRKAIGEEIDASCIYSSKTYKGPCFSSSNCRIICKAEGAVSGHCRIFSFRCVCDNCSYFVMDP</sequence>
<comment type="caution">
    <text evidence="3">The sequence shown here is derived from an EMBL/GenBank/DDBJ whole genome shotgun (WGS) entry which is preliminary data.</text>
</comment>
<organism evidence="3 4">
    <name type="scientific">Cynara cardunculus var. scolymus</name>
    <name type="common">Globe artichoke</name>
    <name type="synonym">Cynara scolymus</name>
    <dbReference type="NCBI Taxonomy" id="59895"/>
    <lineage>
        <taxon>Eukaryota</taxon>
        <taxon>Viridiplantae</taxon>
        <taxon>Streptophyta</taxon>
        <taxon>Embryophyta</taxon>
        <taxon>Tracheophyta</taxon>
        <taxon>Spermatophyta</taxon>
        <taxon>Magnoliopsida</taxon>
        <taxon>eudicotyledons</taxon>
        <taxon>Gunneridae</taxon>
        <taxon>Pentapetalae</taxon>
        <taxon>asterids</taxon>
        <taxon>campanulids</taxon>
        <taxon>Asterales</taxon>
        <taxon>Asteraceae</taxon>
        <taxon>Carduoideae</taxon>
        <taxon>Cardueae</taxon>
        <taxon>Carduinae</taxon>
        <taxon>Cynara</taxon>
    </lineage>
</organism>
<dbReference type="Gene3D" id="3.30.30.10">
    <property type="entry name" value="Knottin, scorpion toxin-like"/>
    <property type="match status" value="1"/>
</dbReference>
<evidence type="ECO:0000259" key="2">
    <source>
        <dbReference type="SMART" id="SM00505"/>
    </source>
</evidence>
<dbReference type="AlphaFoldDB" id="A0A103XV40"/>
<evidence type="ECO:0000313" key="3">
    <source>
        <dbReference type="EMBL" id="KVH97444.1"/>
    </source>
</evidence>
<keyword evidence="1" id="KW-1133">Transmembrane helix</keyword>
<dbReference type="Gramene" id="KVH97444">
    <property type="protein sequence ID" value="KVH97444"/>
    <property type="gene ID" value="Ccrd_000422"/>
</dbReference>